<evidence type="ECO:0000256" key="4">
    <source>
        <dbReference type="ARBA" id="ARBA00022857"/>
    </source>
</evidence>
<dbReference type="Gene3D" id="3.50.50.60">
    <property type="entry name" value="FAD/NAD(P)-binding domain"/>
    <property type="match status" value="1"/>
</dbReference>
<dbReference type="InterPro" id="IPR050346">
    <property type="entry name" value="FMO-like"/>
</dbReference>
<evidence type="ECO:0000256" key="1">
    <source>
        <dbReference type="ARBA" id="ARBA00009183"/>
    </source>
</evidence>
<sequence length="416" mass="48044">MGSEQNPVLVSKIGIIGAGISGIAAAKELRAYKPVVFEATDSIGGVWKHCSYNSTKLQSLRCDYEFSDYPWPKRDNMNFPSHLEILEYLHSYANHFEVMKLIHFNTKVVEIRLVRDQETIDYGTLLPGQPVWKLAWYAFEFLVICVGKYGDIPKVPDFPENKGPEVFKGKVMHSLEYCKLDKEAATELVRGKKTIVVGYKKSGIDLAMECAEANQGPEGQPCTMVKHAVSKFVESYLTWKLPLDKYGLRPEHPFLEDYASCQMAILPENFFEEADKGNIRFKRASKWWFWEGGIELEDNTKLEADIVFLATGFDGKQKLKTVLPEPFRKLRCKWLSSLVDGMFKLPSVEKMLEDATKEIKVMKRTTRFYKKHCISTYSINHDDELCEEMGWRSWRKKSWIAELFSPYTSQDYEEHK</sequence>
<keyword evidence="6 7" id="KW-0503">Monooxygenase</keyword>
<evidence type="ECO:0000256" key="2">
    <source>
        <dbReference type="ARBA" id="ARBA00022630"/>
    </source>
</evidence>
<comment type="cofactor">
    <cofactor evidence="6">
        <name>FAD</name>
        <dbReference type="ChEBI" id="CHEBI:57692"/>
    </cofactor>
</comment>
<dbReference type="PANTHER" id="PTHR23023">
    <property type="entry name" value="DIMETHYLANILINE MONOOXYGENASE"/>
    <property type="match status" value="1"/>
</dbReference>
<dbReference type="EC" id="1.-.-.-" evidence="6"/>
<dbReference type="GO" id="GO:0004499">
    <property type="term" value="F:N,N-dimethylaniline monooxygenase activity"/>
    <property type="evidence" value="ECO:0007669"/>
    <property type="project" value="InterPro"/>
</dbReference>
<dbReference type="InterPro" id="IPR036188">
    <property type="entry name" value="FAD/NAD-bd_sf"/>
</dbReference>
<evidence type="ECO:0000256" key="6">
    <source>
        <dbReference type="RuleBase" id="RU361177"/>
    </source>
</evidence>
<evidence type="ECO:0000256" key="3">
    <source>
        <dbReference type="ARBA" id="ARBA00022827"/>
    </source>
</evidence>
<accession>A0AAN8ZNX4</accession>
<dbReference type="PIRSF" id="PIRSF000332">
    <property type="entry name" value="FMO"/>
    <property type="match status" value="1"/>
</dbReference>
<keyword evidence="3 6" id="KW-0274">FAD</keyword>
<evidence type="ECO:0000313" key="7">
    <source>
        <dbReference type="EMBL" id="KAK6944701.1"/>
    </source>
</evidence>
<keyword evidence="5 6" id="KW-0560">Oxidoreductase</keyword>
<protein>
    <recommendedName>
        <fullName evidence="6">Flavin-containing monooxygenase</fullName>
        <ecNumber evidence="6">1.-.-.-</ecNumber>
    </recommendedName>
</protein>
<dbReference type="Pfam" id="PF00743">
    <property type="entry name" value="FMO-like"/>
    <property type="match status" value="1"/>
</dbReference>
<dbReference type="SUPFAM" id="SSF51905">
    <property type="entry name" value="FAD/NAD(P)-binding domain"/>
    <property type="match status" value="2"/>
</dbReference>
<comment type="similarity">
    <text evidence="1 6">Belongs to the FMO family.</text>
</comment>
<dbReference type="PRINTS" id="PR00370">
    <property type="entry name" value="FMOXYGENASE"/>
</dbReference>
<dbReference type="InterPro" id="IPR020946">
    <property type="entry name" value="Flavin_mOase-like"/>
</dbReference>
<dbReference type="GO" id="GO:0050660">
    <property type="term" value="F:flavin adenine dinucleotide binding"/>
    <property type="evidence" value="ECO:0007669"/>
    <property type="project" value="InterPro"/>
</dbReference>
<dbReference type="InterPro" id="IPR000960">
    <property type="entry name" value="Flavin_mOase"/>
</dbReference>
<name>A0AAN8ZNX4_9MAGN</name>
<reference evidence="7 8" key="1">
    <citation type="submission" date="2023-12" db="EMBL/GenBank/DDBJ databases">
        <title>A high-quality genome assembly for Dillenia turbinata (Dilleniales).</title>
        <authorList>
            <person name="Chanderbali A."/>
        </authorList>
    </citation>
    <scope>NUCLEOTIDE SEQUENCE [LARGE SCALE GENOMIC DNA]</scope>
    <source>
        <strain evidence="7">LSX21</strain>
        <tissue evidence="7">Leaf</tissue>
    </source>
</reference>
<dbReference type="AlphaFoldDB" id="A0AAN8ZNX4"/>
<comment type="caution">
    <text evidence="7">The sequence shown here is derived from an EMBL/GenBank/DDBJ whole genome shotgun (WGS) entry which is preliminary data.</text>
</comment>
<keyword evidence="4" id="KW-0521">NADP</keyword>
<evidence type="ECO:0000313" key="8">
    <source>
        <dbReference type="Proteomes" id="UP001370490"/>
    </source>
</evidence>
<dbReference type="EMBL" id="JBAMMX010000003">
    <property type="protein sequence ID" value="KAK6944701.1"/>
    <property type="molecule type" value="Genomic_DNA"/>
</dbReference>
<organism evidence="7 8">
    <name type="scientific">Dillenia turbinata</name>
    <dbReference type="NCBI Taxonomy" id="194707"/>
    <lineage>
        <taxon>Eukaryota</taxon>
        <taxon>Viridiplantae</taxon>
        <taxon>Streptophyta</taxon>
        <taxon>Embryophyta</taxon>
        <taxon>Tracheophyta</taxon>
        <taxon>Spermatophyta</taxon>
        <taxon>Magnoliopsida</taxon>
        <taxon>eudicotyledons</taxon>
        <taxon>Gunneridae</taxon>
        <taxon>Pentapetalae</taxon>
        <taxon>Dilleniales</taxon>
        <taxon>Dilleniaceae</taxon>
        <taxon>Dillenia</taxon>
    </lineage>
</organism>
<dbReference type="Proteomes" id="UP001370490">
    <property type="component" value="Unassembled WGS sequence"/>
</dbReference>
<evidence type="ECO:0000256" key="5">
    <source>
        <dbReference type="ARBA" id="ARBA00023002"/>
    </source>
</evidence>
<dbReference type="GO" id="GO:0050661">
    <property type="term" value="F:NADP binding"/>
    <property type="evidence" value="ECO:0007669"/>
    <property type="project" value="InterPro"/>
</dbReference>
<keyword evidence="8" id="KW-1185">Reference proteome</keyword>
<keyword evidence="2 6" id="KW-0285">Flavoprotein</keyword>
<proteinExistence type="inferred from homology"/>
<dbReference type="FunFam" id="3.50.50.60:FF:000403">
    <property type="entry name" value="Flavin-containing monooxygenase"/>
    <property type="match status" value="1"/>
</dbReference>
<gene>
    <name evidence="7" type="ORF">RJ641_025803</name>
</gene>